<protein>
    <submittedName>
        <fullName evidence="1">Uncharacterized protein</fullName>
    </submittedName>
</protein>
<organism evidence="1 2">
    <name type="scientific">Mikania micrantha</name>
    <name type="common">bitter vine</name>
    <dbReference type="NCBI Taxonomy" id="192012"/>
    <lineage>
        <taxon>Eukaryota</taxon>
        <taxon>Viridiplantae</taxon>
        <taxon>Streptophyta</taxon>
        <taxon>Embryophyta</taxon>
        <taxon>Tracheophyta</taxon>
        <taxon>Spermatophyta</taxon>
        <taxon>Magnoliopsida</taxon>
        <taxon>eudicotyledons</taxon>
        <taxon>Gunneridae</taxon>
        <taxon>Pentapetalae</taxon>
        <taxon>asterids</taxon>
        <taxon>campanulids</taxon>
        <taxon>Asterales</taxon>
        <taxon>Asteraceae</taxon>
        <taxon>Asteroideae</taxon>
        <taxon>Heliantheae alliance</taxon>
        <taxon>Eupatorieae</taxon>
        <taxon>Mikania</taxon>
    </lineage>
</organism>
<dbReference type="AlphaFoldDB" id="A0A5N6LWK2"/>
<proteinExistence type="predicted"/>
<dbReference type="Proteomes" id="UP000326396">
    <property type="component" value="Linkage Group LG8"/>
</dbReference>
<name>A0A5N6LWK2_9ASTR</name>
<dbReference type="OrthoDB" id="21513at2759"/>
<reference evidence="1 2" key="1">
    <citation type="submission" date="2019-05" db="EMBL/GenBank/DDBJ databases">
        <title>Mikania micrantha, genome provides insights into the molecular mechanism of rapid growth.</title>
        <authorList>
            <person name="Liu B."/>
        </authorList>
    </citation>
    <scope>NUCLEOTIDE SEQUENCE [LARGE SCALE GENOMIC DNA]</scope>
    <source>
        <strain evidence="1">NLD-2019</strain>
        <tissue evidence="1">Leaf</tissue>
    </source>
</reference>
<evidence type="ECO:0000313" key="2">
    <source>
        <dbReference type="Proteomes" id="UP000326396"/>
    </source>
</evidence>
<sequence>MRSSHQTKEEWGTKLIRRIPTLVDLCVHKAIDNVRYLGDVGVPFRTVFTTLYCRTVMHIEDSTKDQDLSPLTDKLWKKNFTPKSLVRRAPAIKKLGAFQLAEDHLETEYGAIDRPTSSSFVLCFTQPVACIKSEMVVFWYGVSVSFSDYFLLKICVHPQPLFACRLPDTIPVEAILERERRVQ</sequence>
<keyword evidence="2" id="KW-1185">Reference proteome</keyword>
<evidence type="ECO:0000313" key="1">
    <source>
        <dbReference type="EMBL" id="KAD2805986.1"/>
    </source>
</evidence>
<dbReference type="EMBL" id="SZYD01000018">
    <property type="protein sequence ID" value="KAD2805986.1"/>
    <property type="molecule type" value="Genomic_DNA"/>
</dbReference>
<dbReference type="PANTHER" id="PTHR47543:SF2">
    <property type="entry name" value="RNA POLYMERASE II TRANSCRIPTION FACTOR SIII SUBUNIT A"/>
    <property type="match status" value="1"/>
</dbReference>
<dbReference type="PANTHER" id="PTHR47543">
    <property type="entry name" value="OS08G0169600 PROTEIN"/>
    <property type="match status" value="1"/>
</dbReference>
<gene>
    <name evidence="1" type="ORF">E3N88_39363</name>
</gene>
<comment type="caution">
    <text evidence="1">The sequence shown here is derived from an EMBL/GenBank/DDBJ whole genome shotgun (WGS) entry which is preliminary data.</text>
</comment>
<accession>A0A5N6LWK2</accession>